<accession>A0A1L7RMU8</accession>
<dbReference type="AlphaFoldDB" id="A0A1L7RMU8"/>
<sequence>MDLGAAAAGHRWRQLIDLIGQLPATSRTWVAMTEDEQTAEELAQAIANAPDTGDPRKDISPRDYTAVLAALADIYDLIAAGLTERKRKPPRYPRPGPSAVARAIARLEADSLHDLIAQMTPHALD</sequence>
<dbReference type="RefSeq" id="WP_210579278.1">
    <property type="nucleotide sequence ID" value="NZ_LK995479.1"/>
</dbReference>
<evidence type="ECO:0000313" key="1">
    <source>
        <dbReference type="EMBL" id="CED90624.1"/>
    </source>
</evidence>
<gene>
    <name evidence="1" type="ORF">AAM4_0792</name>
</gene>
<reference evidence="1" key="1">
    <citation type="submission" date="2014-07" db="EMBL/GenBank/DDBJ databases">
        <authorList>
            <person name="Zhang J.E."/>
            <person name="Yang H."/>
            <person name="Guo J."/>
            <person name="Deng Z."/>
            <person name="Luo H."/>
            <person name="Luo M."/>
            <person name="Zhao B."/>
        </authorList>
    </citation>
    <scope>NUCLEOTIDE SEQUENCE</scope>
    <source>
        <strain evidence="1">AM4</strain>
    </source>
</reference>
<dbReference type="EMBL" id="LK995479">
    <property type="protein sequence ID" value="CED90624.1"/>
    <property type="molecule type" value="Genomic_DNA"/>
</dbReference>
<name>A0A1L7RMU8_9ACTO</name>
<protein>
    <submittedName>
        <fullName evidence="1">Uncharacterized protein</fullName>
    </submittedName>
</protein>
<proteinExistence type="predicted"/>
<organism evidence="1">
    <name type="scientific">Actinomyces succiniciruminis</name>
    <dbReference type="NCBI Taxonomy" id="1522002"/>
    <lineage>
        <taxon>Bacteria</taxon>
        <taxon>Bacillati</taxon>
        <taxon>Actinomycetota</taxon>
        <taxon>Actinomycetes</taxon>
        <taxon>Actinomycetales</taxon>
        <taxon>Actinomycetaceae</taxon>
        <taxon>Actinomyces</taxon>
    </lineage>
</organism>